<evidence type="ECO:0000313" key="10">
    <source>
        <dbReference type="Proteomes" id="UP000007878"/>
    </source>
</evidence>
<dbReference type="Pfam" id="PF14437">
    <property type="entry name" value="MafB19-deam"/>
    <property type="match status" value="1"/>
</dbReference>
<dbReference type="PANTHER" id="PTHR11079">
    <property type="entry name" value="CYTOSINE DEAMINASE FAMILY MEMBER"/>
    <property type="match status" value="1"/>
</dbReference>
<dbReference type="RefSeq" id="WP_014364269.1">
    <property type="nucleotide sequence ID" value="NC_016929.1"/>
</dbReference>
<name>A0ABM5MSU8_RICCA</name>
<evidence type="ECO:0000259" key="8">
    <source>
        <dbReference type="PROSITE" id="PS51747"/>
    </source>
</evidence>
<feature type="binding site" evidence="7">
    <location>
        <position position="63"/>
    </location>
    <ligand>
        <name>Zn(2+)</name>
        <dbReference type="ChEBI" id="CHEBI:29105"/>
        <note>catalytic</note>
    </ligand>
</feature>
<keyword evidence="10" id="KW-1185">Reference proteome</keyword>
<keyword evidence="2 7" id="KW-0819">tRNA processing</keyword>
<dbReference type="PROSITE" id="PS00903">
    <property type="entry name" value="CYT_DCMP_DEAMINASES_1"/>
    <property type="match status" value="1"/>
</dbReference>
<evidence type="ECO:0000256" key="4">
    <source>
        <dbReference type="ARBA" id="ARBA00022801"/>
    </source>
</evidence>
<evidence type="ECO:0000256" key="1">
    <source>
        <dbReference type="ARBA" id="ARBA00010669"/>
    </source>
</evidence>
<keyword evidence="3 7" id="KW-0479">Metal-binding</keyword>
<dbReference type="EMBL" id="CP003304">
    <property type="protein sequence ID" value="AFB21539.1"/>
    <property type="molecule type" value="Genomic_DNA"/>
</dbReference>
<reference evidence="10" key="1">
    <citation type="submission" date="2012-02" db="EMBL/GenBank/DDBJ databases">
        <title>Complete genome sequence of Rickettsia parkeri strain Portsmouth.</title>
        <authorList>
            <person name="Johnson S.L."/>
            <person name="Munk A.C."/>
            <person name="Han S."/>
            <person name="Bruce D.C."/>
            <person name="Dasch G.A."/>
        </authorList>
    </citation>
    <scope>NUCLEOTIDE SEQUENCE [LARGE SCALE GENOMIC DNA]</scope>
    <source>
        <strain evidence="10">CA410</strain>
    </source>
</reference>
<dbReference type="Proteomes" id="UP000007878">
    <property type="component" value="Chromosome"/>
</dbReference>
<evidence type="ECO:0000256" key="5">
    <source>
        <dbReference type="ARBA" id="ARBA00022833"/>
    </source>
</evidence>
<evidence type="ECO:0000256" key="3">
    <source>
        <dbReference type="ARBA" id="ARBA00022723"/>
    </source>
</evidence>
<evidence type="ECO:0000313" key="9">
    <source>
        <dbReference type="EMBL" id="AFB21539.1"/>
    </source>
</evidence>
<dbReference type="CDD" id="cd01285">
    <property type="entry name" value="nucleoside_deaminase"/>
    <property type="match status" value="1"/>
</dbReference>
<keyword evidence="5 7" id="KW-0862">Zinc</keyword>
<protein>
    <recommendedName>
        <fullName evidence="7">tRNA-specific adenosine deaminase</fullName>
        <ecNumber evidence="7">3.5.4.33</ecNumber>
    </recommendedName>
</protein>
<organism evidence="9 10">
    <name type="scientific">Rickettsia canadensis str. CA410</name>
    <dbReference type="NCBI Taxonomy" id="1105107"/>
    <lineage>
        <taxon>Bacteria</taxon>
        <taxon>Pseudomonadati</taxon>
        <taxon>Pseudomonadota</taxon>
        <taxon>Alphaproteobacteria</taxon>
        <taxon>Rickettsiales</taxon>
        <taxon>Rickettsiaceae</taxon>
        <taxon>Rickettsieae</taxon>
        <taxon>Rickettsia</taxon>
        <taxon>belli group</taxon>
    </lineage>
</organism>
<evidence type="ECO:0000256" key="6">
    <source>
        <dbReference type="ARBA" id="ARBA00048045"/>
    </source>
</evidence>
<dbReference type="InterPro" id="IPR058535">
    <property type="entry name" value="MafB19-deam"/>
</dbReference>
<proteinExistence type="inferred from homology"/>
<comment type="catalytic activity">
    <reaction evidence="6 7">
        <text>adenosine(34) in tRNA + H2O + H(+) = inosine(34) in tRNA + NH4(+)</text>
        <dbReference type="Rhea" id="RHEA:43168"/>
        <dbReference type="Rhea" id="RHEA-COMP:10373"/>
        <dbReference type="Rhea" id="RHEA-COMP:10374"/>
        <dbReference type="ChEBI" id="CHEBI:15377"/>
        <dbReference type="ChEBI" id="CHEBI:15378"/>
        <dbReference type="ChEBI" id="CHEBI:28938"/>
        <dbReference type="ChEBI" id="CHEBI:74411"/>
        <dbReference type="ChEBI" id="CHEBI:82852"/>
        <dbReference type="EC" id="3.5.4.33"/>
    </reaction>
</comment>
<dbReference type="HAMAP" id="MF_00972">
    <property type="entry name" value="tRNA_aden_deaminase"/>
    <property type="match status" value="1"/>
</dbReference>
<dbReference type="InterPro" id="IPR016193">
    <property type="entry name" value="Cytidine_deaminase-like"/>
</dbReference>
<dbReference type="SUPFAM" id="SSF53927">
    <property type="entry name" value="Cytidine deaminase-like"/>
    <property type="match status" value="1"/>
</dbReference>
<comment type="similarity">
    <text evidence="1">Belongs to the cytidine and deoxycytidylate deaminase family. ADAT2 subfamily.</text>
</comment>
<dbReference type="EC" id="3.5.4.33" evidence="7"/>
<dbReference type="Gene3D" id="3.40.140.10">
    <property type="entry name" value="Cytidine Deaminase, domain 2"/>
    <property type="match status" value="1"/>
</dbReference>
<dbReference type="InterPro" id="IPR016192">
    <property type="entry name" value="APOBEC/CMP_deaminase_Zn-bd"/>
</dbReference>
<feature type="binding site" evidence="7">
    <location>
        <position position="96"/>
    </location>
    <ligand>
        <name>Zn(2+)</name>
        <dbReference type="ChEBI" id="CHEBI:29105"/>
        <note>catalytic</note>
    </ligand>
</feature>
<feature type="active site" description="Proton donor" evidence="7">
    <location>
        <position position="65"/>
    </location>
</feature>
<keyword evidence="4 7" id="KW-0378">Hydrolase</keyword>
<dbReference type="PANTHER" id="PTHR11079:SF179">
    <property type="entry name" value="TRNA(ADENINE(34)) DEAMINASE, CHLOROPLASTIC"/>
    <property type="match status" value="1"/>
</dbReference>
<comment type="cofactor">
    <cofactor evidence="7">
        <name>Zn(2+)</name>
        <dbReference type="ChEBI" id="CHEBI:29105"/>
    </cofactor>
    <text evidence="7">Binds 1 zinc ion per subunit.</text>
</comment>
<dbReference type="InterPro" id="IPR002125">
    <property type="entry name" value="CMP_dCMP_dom"/>
</dbReference>
<feature type="binding site" evidence="7">
    <location>
        <position position="93"/>
    </location>
    <ligand>
        <name>Zn(2+)</name>
        <dbReference type="ChEBI" id="CHEBI:29105"/>
        <note>catalytic</note>
    </ligand>
</feature>
<comment type="subunit">
    <text evidence="7">Homodimer.</text>
</comment>
<gene>
    <name evidence="7" type="primary">tadA</name>
    <name evidence="9" type="ORF">RCA_04950</name>
</gene>
<accession>A0ABM5MSU8</accession>
<evidence type="ECO:0000256" key="7">
    <source>
        <dbReference type="HAMAP-Rule" id="MF_00972"/>
    </source>
</evidence>
<sequence length="200" mass="22734">MNLLLDKETSFNNFFMQQALKQARIAFDKNEVPVGAVIVDRLNQKIIASSHNNTEEKNNALYHAEIITINEACNIISFKNLNDYDIYVTLEPCAMCAAAISHSRLKRLFYGVSDPKHGAVESNLRYFNSSACFHRPEIYSGILAEDSGLLMKEFFKKIRTTIPNHGRALLRNSNDVIPVKVGDCCMARKIAQMSFQRKRE</sequence>
<evidence type="ECO:0000256" key="2">
    <source>
        <dbReference type="ARBA" id="ARBA00022694"/>
    </source>
</evidence>
<feature type="domain" description="CMP/dCMP-type deaminase" evidence="8">
    <location>
        <begin position="10"/>
        <end position="131"/>
    </location>
</feature>
<comment type="function">
    <text evidence="7">Catalyzes the deamination of adenosine to inosine at the wobble position 34 of tRNA(Arg2).</text>
</comment>
<dbReference type="PROSITE" id="PS51747">
    <property type="entry name" value="CYT_DCMP_DEAMINASES_2"/>
    <property type="match status" value="1"/>
</dbReference>
<dbReference type="InterPro" id="IPR028883">
    <property type="entry name" value="tRNA_aden_deaminase"/>
</dbReference>